<evidence type="ECO:0000313" key="2">
    <source>
        <dbReference type="Proteomes" id="UP000052052"/>
    </source>
</evidence>
<accession>A0A0R0CST1</accession>
<gene>
    <name evidence="1" type="ORF">ABB29_10920</name>
</gene>
<dbReference type="RefSeq" id="WP_057658935.1">
    <property type="nucleotide sequence ID" value="NZ_LDJL01000011.1"/>
</dbReference>
<proteinExistence type="predicted"/>
<dbReference type="PATRIC" id="fig|344882.3.peg.554"/>
<dbReference type="InterPro" id="IPR029058">
    <property type="entry name" value="AB_hydrolase_fold"/>
</dbReference>
<dbReference type="SUPFAM" id="SSF53474">
    <property type="entry name" value="alpha/beta-Hydrolases"/>
    <property type="match status" value="1"/>
</dbReference>
<dbReference type="Gene3D" id="3.40.50.1820">
    <property type="entry name" value="alpha/beta hydrolase"/>
    <property type="match status" value="1"/>
</dbReference>
<evidence type="ECO:0000313" key="1">
    <source>
        <dbReference type="EMBL" id="KRG68958.1"/>
    </source>
</evidence>
<protein>
    <recommendedName>
        <fullName evidence="3">Serine aminopeptidase S33 domain-containing protein</fullName>
    </recommendedName>
</protein>
<comment type="caution">
    <text evidence="1">The sequence shown here is derived from an EMBL/GenBank/DDBJ whole genome shotgun (WGS) entry which is preliminary data.</text>
</comment>
<dbReference type="Proteomes" id="UP000052052">
    <property type="component" value="Unassembled WGS sequence"/>
</dbReference>
<evidence type="ECO:0008006" key="3">
    <source>
        <dbReference type="Google" id="ProtNLM"/>
    </source>
</evidence>
<dbReference type="AlphaFoldDB" id="A0A0R0CST1"/>
<organism evidence="1 2">
    <name type="scientific">Pseudoxanthomonas dokdonensis</name>
    <dbReference type="NCBI Taxonomy" id="344882"/>
    <lineage>
        <taxon>Bacteria</taxon>
        <taxon>Pseudomonadati</taxon>
        <taxon>Pseudomonadota</taxon>
        <taxon>Gammaproteobacteria</taxon>
        <taxon>Lysobacterales</taxon>
        <taxon>Lysobacteraceae</taxon>
        <taxon>Pseudoxanthomonas</taxon>
    </lineage>
</organism>
<dbReference type="STRING" id="344882.ABB29_10920"/>
<keyword evidence="2" id="KW-1185">Reference proteome</keyword>
<dbReference type="OrthoDB" id="249225at2"/>
<dbReference type="EMBL" id="LDJL01000011">
    <property type="protein sequence ID" value="KRG68958.1"/>
    <property type="molecule type" value="Genomic_DNA"/>
</dbReference>
<name>A0A0R0CST1_9GAMM</name>
<reference evidence="1 2" key="1">
    <citation type="submission" date="2015-05" db="EMBL/GenBank/DDBJ databases">
        <title>Genome sequencing and analysis of members of genus Stenotrophomonas.</title>
        <authorList>
            <person name="Patil P.P."/>
            <person name="Midha S."/>
            <person name="Patil P.B."/>
        </authorList>
    </citation>
    <scope>NUCLEOTIDE SEQUENCE [LARGE SCALE GENOMIC DNA]</scope>
    <source>
        <strain evidence="1 2">DSM 21858</strain>
    </source>
</reference>
<sequence>MESRLTPVYFGPPASPLFGVFHSPGAPLRAAVLMCPPLLHEHMRSYRFFHQMAEQLAGSGLACLRFDYLGTGDSAGDDACHTPQQAAKDILLAASELRARAAGVPLLLLTIRGSALLATPLAHQLQADAIWLWQPVTHGEHYLQKLRERDRAERQSRYRYPLLRQQAPANPHDLMGFALSAEFSSQLGGLVLADTSVPVTLLDAPGNNEDWPAGARIDLPLSITAWSDEIDLTGLIPIRAATGALSRLTSECVPGGRHG</sequence>